<dbReference type="Proteomes" id="UP000818603">
    <property type="component" value="Unassembled WGS sequence"/>
</dbReference>
<organism evidence="2 4">
    <name type="scientific">Aquisalinus luteolus</name>
    <dbReference type="NCBI Taxonomy" id="1566827"/>
    <lineage>
        <taxon>Bacteria</taxon>
        <taxon>Pseudomonadati</taxon>
        <taxon>Pseudomonadota</taxon>
        <taxon>Alphaproteobacteria</taxon>
        <taxon>Parvularculales</taxon>
        <taxon>Parvularculaceae</taxon>
        <taxon>Aquisalinus</taxon>
    </lineage>
</organism>
<proteinExistence type="predicted"/>
<dbReference type="EMBL" id="VCJR02000002">
    <property type="protein sequence ID" value="NHK28247.1"/>
    <property type="molecule type" value="Genomic_DNA"/>
</dbReference>
<evidence type="ECO:0000256" key="1">
    <source>
        <dbReference type="SAM" id="SignalP"/>
    </source>
</evidence>
<dbReference type="Proteomes" id="UP000621856">
    <property type="component" value="Unassembled WGS sequence"/>
</dbReference>
<dbReference type="RefSeq" id="WP_155140089.1">
    <property type="nucleotide sequence ID" value="NZ_BMGZ01000002.1"/>
</dbReference>
<comment type="caution">
    <text evidence="2">The sequence shown here is derived from an EMBL/GenBank/DDBJ whole genome shotgun (WGS) entry which is preliminary data.</text>
</comment>
<feature type="chain" id="PRO_5035204521" evidence="1">
    <location>
        <begin position="20"/>
        <end position="410"/>
    </location>
</feature>
<evidence type="ECO:0000313" key="5">
    <source>
        <dbReference type="Proteomes" id="UP000818603"/>
    </source>
</evidence>
<name>A0A8J3A822_9PROT</name>
<keyword evidence="5" id="KW-1185">Reference proteome</keyword>
<sequence length="410" mass="45749">MRILIIICISLAAIMPARAQGNTQGDIPQIEWKTSYASWVAALELERRCATLYLYEAREIHRLIAESEKTLPTWYKAHGTNRSTPREMELHTEEVAAQRKTAIDAVSSFTCEQANASMLTSARSIISNRLLKDLLLSEYVFNGTVSDITLKPTEKQVELRNRLVQVLGGIYGEGWQAAKDNAEQEMNKELEAQMPQYQRSVVIDAYRRVEDALQQLLVELAVLQAGHRIDVNVNDASLYAIAPSEGDGMVTVAPVDMLKLHTNGKRYVLVPGLKGIDEAGRLVIMMFDDGQKTKELDALSAARLLVQDAALTGATYKDNWRSMTTSHEGTPLANCPATACYAFPAEATQKIARHRIEYDINGYSYNAEYYLGTAEAFPILMDDGGDRLGREHLDIEVIDYWIARQETAGQ</sequence>
<evidence type="ECO:0000313" key="4">
    <source>
        <dbReference type="Proteomes" id="UP000621856"/>
    </source>
</evidence>
<reference evidence="2" key="3">
    <citation type="submission" date="2020-09" db="EMBL/GenBank/DDBJ databases">
        <authorList>
            <person name="Sun Q."/>
            <person name="Zhou Y."/>
        </authorList>
    </citation>
    <scope>NUCLEOTIDE SEQUENCE</scope>
    <source>
        <strain evidence="2">CGMCC 1.14984</strain>
    </source>
</reference>
<keyword evidence="1" id="KW-0732">Signal</keyword>
<evidence type="ECO:0000313" key="3">
    <source>
        <dbReference type="EMBL" id="NHK28247.1"/>
    </source>
</evidence>
<protein>
    <submittedName>
        <fullName evidence="2">Uncharacterized protein</fullName>
    </submittedName>
</protein>
<accession>A0A8J3A822</accession>
<dbReference type="EMBL" id="BMGZ01000002">
    <property type="protein sequence ID" value="GGH97906.1"/>
    <property type="molecule type" value="Genomic_DNA"/>
</dbReference>
<feature type="signal peptide" evidence="1">
    <location>
        <begin position="1"/>
        <end position="19"/>
    </location>
</feature>
<dbReference type="AlphaFoldDB" id="A0A8J3A822"/>
<gene>
    <name evidence="3" type="ORF">FF098_010055</name>
    <name evidence="2" type="ORF">GCM10011355_20240</name>
</gene>
<evidence type="ECO:0000313" key="2">
    <source>
        <dbReference type="EMBL" id="GGH97906.1"/>
    </source>
</evidence>
<reference evidence="2" key="1">
    <citation type="journal article" date="2014" name="Int. J. Syst. Evol. Microbiol.">
        <title>Complete genome sequence of Corynebacterium casei LMG S-19264T (=DSM 44701T), isolated from a smear-ripened cheese.</title>
        <authorList>
            <consortium name="US DOE Joint Genome Institute (JGI-PGF)"/>
            <person name="Walter F."/>
            <person name="Albersmeier A."/>
            <person name="Kalinowski J."/>
            <person name="Ruckert C."/>
        </authorList>
    </citation>
    <scope>NUCLEOTIDE SEQUENCE</scope>
    <source>
        <strain evidence="2">CGMCC 1.14984</strain>
    </source>
</reference>
<reference evidence="3 5" key="2">
    <citation type="submission" date="2020-02" db="EMBL/GenBank/DDBJ databases">
        <title>Genome sequence of Parvularcula flava strain NH6-79.</title>
        <authorList>
            <person name="Abdul Karim M.H."/>
            <person name="Lam M.Q."/>
            <person name="Chen S.J."/>
            <person name="Yahya A."/>
            <person name="Shahir S."/>
            <person name="Shamsir M.S."/>
            <person name="Chong C.S."/>
        </authorList>
    </citation>
    <scope>NUCLEOTIDE SEQUENCE [LARGE SCALE GENOMIC DNA]</scope>
    <source>
        <strain evidence="3 5">NH6-79</strain>
    </source>
</reference>